<dbReference type="GO" id="GO:0008610">
    <property type="term" value="P:lipid biosynthetic process"/>
    <property type="evidence" value="ECO:0007669"/>
    <property type="project" value="InterPro"/>
</dbReference>
<dbReference type="InterPro" id="IPR019845">
    <property type="entry name" value="Squalene/phytoene_synthase_CS"/>
</dbReference>
<keyword evidence="5" id="KW-0472">Membrane</keyword>
<dbReference type="Gene3D" id="1.10.600.10">
    <property type="entry name" value="Farnesyl Diphosphate Synthase"/>
    <property type="match status" value="1"/>
</dbReference>
<evidence type="ECO:0000256" key="3">
    <source>
        <dbReference type="ARBA" id="ARBA00012373"/>
    </source>
</evidence>
<evidence type="ECO:0000256" key="1">
    <source>
        <dbReference type="ARBA" id="ARBA00001946"/>
    </source>
</evidence>
<dbReference type="CDD" id="cd00683">
    <property type="entry name" value="Trans_IPPS_HH"/>
    <property type="match status" value="1"/>
</dbReference>
<comment type="cofactor">
    <cofactor evidence="1 5">
        <name>Mg(2+)</name>
        <dbReference type="ChEBI" id="CHEBI:18420"/>
    </cofactor>
</comment>
<sequence length="439" mass="50984">MNSNIKSFFTWISHPEELVCSVLYLLRHSTPEEANTKMKSSGQLKKCYQFLEDTSRSFATVIQEIHPKLRDAICIYYLVLRGLDTIEDDMGINIQYKKSLLLDFHTHLYEIGWSFDESSPDEKDAPLLMEFHVVIDEFLKLDKEYQKSIAEITKQMGEGMALFLDRRINSVDDWNEYCHYVAGLVGIGLSKLFYYSGLEDKKFLDAEKIFLTSKHSLLIFIFYSSSNSMGLYLQKANIIRDVNEDLLDDRRFWPTEIWSKHVNYIRDLVLNKDQTKGVHCLNEMCLNTFDHLPDVIEYLSMIRDPTIFNFCAIPQTMAIATIAACLNNELVMQENVKIRKGEAIRIIYEASSMNNCLKIFIRYLDAMKKNISRSPDDPNYSKIVNKIDTLRANIRARAKYGLFDYIPKSAFAAVIVFLVFYSIRAFMLYIIASARANRK</sequence>
<protein>
    <recommendedName>
        <fullName evidence="3 5">Squalene synthase</fullName>
        <shortName evidence="5">SQS</shortName>
        <shortName evidence="5">SS</shortName>
        <ecNumber evidence="3 5">2.5.1.21</ecNumber>
    </recommendedName>
</protein>
<dbReference type="GO" id="GO:0045338">
    <property type="term" value="P:farnesyl diphosphate metabolic process"/>
    <property type="evidence" value="ECO:0007669"/>
    <property type="project" value="InterPro"/>
</dbReference>
<dbReference type="GO" id="GO:0055056">
    <property type="term" value="F:D-glucose transmembrane transporter activity"/>
    <property type="evidence" value="ECO:0007669"/>
    <property type="project" value="UniProtKB-UniRule"/>
</dbReference>
<dbReference type="OrthoDB" id="431150at2759"/>
<dbReference type="AlphaFoldDB" id="A0A1R1YF31"/>
<dbReference type="Pfam" id="PF00494">
    <property type="entry name" value="SQS_PSY"/>
    <property type="match status" value="1"/>
</dbReference>
<dbReference type="SFLD" id="SFLDS00005">
    <property type="entry name" value="Isoprenoid_Synthase_Type_I"/>
    <property type="match status" value="1"/>
</dbReference>
<evidence type="ECO:0000256" key="4">
    <source>
        <dbReference type="ARBA" id="ARBA00022679"/>
    </source>
</evidence>
<keyword evidence="4 5" id="KW-0808">Transferase</keyword>
<dbReference type="PROSITE" id="PS01045">
    <property type="entry name" value="SQUALEN_PHYTOEN_SYN_2"/>
    <property type="match status" value="1"/>
</dbReference>
<evidence type="ECO:0000256" key="2">
    <source>
        <dbReference type="ARBA" id="ARBA00006251"/>
    </source>
</evidence>
<dbReference type="PANTHER" id="PTHR11626">
    <property type="entry name" value="FARNESYL-DIPHOSPHATE FARNESYLTRANSFERASE"/>
    <property type="match status" value="1"/>
</dbReference>
<keyword evidence="5" id="KW-0812">Transmembrane</keyword>
<feature type="transmembrane region" description="Helical" evidence="5">
    <location>
        <begin position="410"/>
        <end position="432"/>
    </location>
</feature>
<gene>
    <name evidence="6" type="ORF">AYI70_g991</name>
</gene>
<dbReference type="EMBL" id="LSSN01000195">
    <property type="protein sequence ID" value="OMJ25286.1"/>
    <property type="molecule type" value="Genomic_DNA"/>
</dbReference>
<dbReference type="EC" id="2.5.1.21" evidence="3 5"/>
<dbReference type="InterPro" id="IPR033904">
    <property type="entry name" value="Trans_IPPS_HH"/>
</dbReference>
<dbReference type="PANTHER" id="PTHR11626:SF2">
    <property type="entry name" value="SQUALENE SYNTHASE"/>
    <property type="match status" value="1"/>
</dbReference>
<dbReference type="FunFam" id="1.10.600.10:FF:000023">
    <property type="entry name" value="Squalene synthase"/>
    <property type="match status" value="1"/>
</dbReference>
<evidence type="ECO:0000313" key="7">
    <source>
        <dbReference type="Proteomes" id="UP000187283"/>
    </source>
</evidence>
<dbReference type="STRING" id="133412.A0A1R1YF31"/>
<reference evidence="6 7" key="1">
    <citation type="submission" date="2017-01" db="EMBL/GenBank/DDBJ databases">
        <authorList>
            <person name="Mah S.A."/>
            <person name="Swanson W.J."/>
            <person name="Moy G.W."/>
            <person name="Vacquier V.D."/>
        </authorList>
    </citation>
    <scope>NUCLEOTIDE SEQUENCE [LARGE SCALE GENOMIC DNA]</scope>
    <source>
        <strain evidence="6 7">GSMNP</strain>
    </source>
</reference>
<proteinExistence type="inferred from homology"/>
<dbReference type="PROSITE" id="PS01044">
    <property type="entry name" value="SQUALEN_PHYTOEN_SYN_1"/>
    <property type="match status" value="1"/>
</dbReference>
<dbReference type="InterPro" id="IPR008949">
    <property type="entry name" value="Isoprenoid_synthase_dom_sf"/>
</dbReference>
<dbReference type="InterPro" id="IPR006449">
    <property type="entry name" value="Squal_synth-like"/>
</dbReference>
<organism evidence="6 7">
    <name type="scientific">Smittium culicis</name>
    <dbReference type="NCBI Taxonomy" id="133412"/>
    <lineage>
        <taxon>Eukaryota</taxon>
        <taxon>Fungi</taxon>
        <taxon>Fungi incertae sedis</taxon>
        <taxon>Zoopagomycota</taxon>
        <taxon>Kickxellomycotina</taxon>
        <taxon>Harpellomycetes</taxon>
        <taxon>Harpellales</taxon>
        <taxon>Legeriomycetaceae</taxon>
        <taxon>Smittium</taxon>
    </lineage>
</organism>
<dbReference type="SUPFAM" id="SSF48576">
    <property type="entry name" value="Terpenoid synthases"/>
    <property type="match status" value="1"/>
</dbReference>
<comment type="pathway">
    <text evidence="5">Terpene metabolism; lanosterol biosynthesis; lanosterol from farnesyl diphosphate: step 1/3.</text>
</comment>
<name>A0A1R1YF31_9FUNG</name>
<comment type="catalytic activity">
    <reaction evidence="5">
        <text>2 (2E,6E)-farnesyl diphosphate + NADPH + H(+) = squalene + 2 diphosphate + NADP(+)</text>
        <dbReference type="Rhea" id="RHEA:32295"/>
        <dbReference type="ChEBI" id="CHEBI:15378"/>
        <dbReference type="ChEBI" id="CHEBI:15440"/>
        <dbReference type="ChEBI" id="CHEBI:33019"/>
        <dbReference type="ChEBI" id="CHEBI:57783"/>
        <dbReference type="ChEBI" id="CHEBI:58349"/>
        <dbReference type="ChEBI" id="CHEBI:175763"/>
        <dbReference type="EC" id="2.5.1.21"/>
    </reaction>
</comment>
<dbReference type="GO" id="GO:0051996">
    <property type="term" value="F:squalene synthase [NAD(P)H] activity"/>
    <property type="evidence" value="ECO:0007669"/>
    <property type="project" value="UniProtKB-UniRule"/>
</dbReference>
<evidence type="ECO:0000256" key="5">
    <source>
        <dbReference type="RuleBase" id="RU368088"/>
    </source>
</evidence>
<dbReference type="UniPathway" id="UPA00767">
    <property type="reaction ID" value="UER00751"/>
</dbReference>
<dbReference type="InterPro" id="IPR002060">
    <property type="entry name" value="Squ/phyt_synthse"/>
</dbReference>
<evidence type="ECO:0000313" key="6">
    <source>
        <dbReference type="EMBL" id="OMJ25286.1"/>
    </source>
</evidence>
<dbReference type="NCBIfam" id="TIGR01559">
    <property type="entry name" value="squal_synth"/>
    <property type="match status" value="1"/>
</dbReference>
<comment type="catalytic activity">
    <reaction evidence="5">
        <text>2 (2E,6E)-farnesyl diphosphate + NADH + H(+) = squalene + 2 diphosphate + NAD(+)</text>
        <dbReference type="Rhea" id="RHEA:32299"/>
        <dbReference type="ChEBI" id="CHEBI:15378"/>
        <dbReference type="ChEBI" id="CHEBI:15440"/>
        <dbReference type="ChEBI" id="CHEBI:33019"/>
        <dbReference type="ChEBI" id="CHEBI:57540"/>
        <dbReference type="ChEBI" id="CHEBI:57945"/>
        <dbReference type="ChEBI" id="CHEBI:175763"/>
        <dbReference type="EC" id="2.5.1.21"/>
    </reaction>
</comment>
<dbReference type="GO" id="GO:0005789">
    <property type="term" value="C:endoplasmic reticulum membrane"/>
    <property type="evidence" value="ECO:0007669"/>
    <property type="project" value="TreeGrafter"/>
</dbReference>
<dbReference type="Proteomes" id="UP000187283">
    <property type="component" value="Unassembled WGS sequence"/>
</dbReference>
<dbReference type="InterPro" id="IPR044844">
    <property type="entry name" value="Trans_IPPS_euk-type"/>
</dbReference>
<comment type="similarity">
    <text evidence="2 5">Belongs to the phytoene/squalene synthase family.</text>
</comment>
<comment type="caution">
    <text evidence="6">The sequence shown here is derived from an EMBL/GenBank/DDBJ whole genome shotgun (WGS) entry which is preliminary data.</text>
</comment>
<keyword evidence="7" id="KW-1185">Reference proteome</keyword>
<keyword evidence="5" id="KW-1133">Transmembrane helix</keyword>
<comment type="function">
    <text evidence="5">Catalyzes the condensation of 2 farnesyl pyrophosphate (FPP) moieties to form squalene.</text>
</comment>
<dbReference type="SFLD" id="SFLDG01018">
    <property type="entry name" value="Squalene/Phytoene_Synthase_Lik"/>
    <property type="match status" value="1"/>
</dbReference>
<accession>A0A1R1YF31</accession>